<evidence type="ECO:0000256" key="7">
    <source>
        <dbReference type="ARBA" id="ARBA00022859"/>
    </source>
</evidence>
<organism evidence="10 11">
    <name type="scientific">Sphaeramia orbicularis</name>
    <name type="common">orbiculate cardinalfish</name>
    <dbReference type="NCBI Taxonomy" id="375764"/>
    <lineage>
        <taxon>Eukaryota</taxon>
        <taxon>Metazoa</taxon>
        <taxon>Chordata</taxon>
        <taxon>Craniata</taxon>
        <taxon>Vertebrata</taxon>
        <taxon>Euteleostomi</taxon>
        <taxon>Actinopterygii</taxon>
        <taxon>Neopterygii</taxon>
        <taxon>Teleostei</taxon>
        <taxon>Neoteleostei</taxon>
        <taxon>Acanthomorphata</taxon>
        <taxon>Gobiaria</taxon>
        <taxon>Kurtiformes</taxon>
        <taxon>Apogonoidei</taxon>
        <taxon>Apogonidae</taxon>
        <taxon>Apogoninae</taxon>
        <taxon>Sphaeramia</taxon>
    </lineage>
</organism>
<dbReference type="Pfam" id="PF13516">
    <property type="entry name" value="LRR_6"/>
    <property type="match status" value="2"/>
</dbReference>
<dbReference type="SUPFAM" id="SSF52540">
    <property type="entry name" value="P-loop containing nucleoside triphosphate hydrolases"/>
    <property type="match status" value="1"/>
</dbReference>
<evidence type="ECO:0000256" key="6">
    <source>
        <dbReference type="ARBA" id="ARBA00022843"/>
    </source>
</evidence>
<evidence type="ECO:0000259" key="8">
    <source>
        <dbReference type="PROSITE" id="PS50209"/>
    </source>
</evidence>
<gene>
    <name evidence="10" type="primary">LOC115415582</name>
</gene>
<dbReference type="Pfam" id="PF05729">
    <property type="entry name" value="NACHT"/>
    <property type="match status" value="1"/>
</dbReference>
<dbReference type="GeneID" id="115415582"/>
<protein>
    <submittedName>
        <fullName evidence="10">Uncharacterized LOC115415582</fullName>
    </submittedName>
</protein>
<dbReference type="GO" id="GO:0005737">
    <property type="term" value="C:cytoplasm"/>
    <property type="evidence" value="ECO:0007669"/>
    <property type="project" value="UniProtKB-SubCell"/>
</dbReference>
<dbReference type="CDD" id="cd00009">
    <property type="entry name" value="AAA"/>
    <property type="match status" value="1"/>
</dbReference>
<feature type="domain" description="NACHT" evidence="9">
    <location>
        <begin position="210"/>
        <end position="327"/>
    </location>
</feature>
<comment type="subcellular location">
    <subcellularLocation>
        <location evidence="1">Cytoplasm</location>
    </subcellularLocation>
</comment>
<evidence type="ECO:0000313" key="10">
    <source>
        <dbReference type="Ensembl" id="ENSSORP00005009971.1"/>
    </source>
</evidence>
<keyword evidence="3" id="KW-0399">Innate immunity</keyword>
<accession>A0A672YZ13</accession>
<dbReference type="InterPro" id="IPR052090">
    <property type="entry name" value="Cytolytic_pore-forming_toxin"/>
</dbReference>
<dbReference type="InterPro" id="IPR001611">
    <property type="entry name" value="Leu-rich_rpt"/>
</dbReference>
<keyword evidence="4" id="KW-0547">Nucleotide-binding</keyword>
<dbReference type="SMART" id="SM00114">
    <property type="entry name" value="CARD"/>
    <property type="match status" value="1"/>
</dbReference>
<dbReference type="InterPro" id="IPR007111">
    <property type="entry name" value="NACHT_NTPase"/>
</dbReference>
<keyword evidence="7" id="KW-0391">Immunity</keyword>
<evidence type="ECO:0000259" key="9">
    <source>
        <dbReference type="PROSITE" id="PS50837"/>
    </source>
</evidence>
<dbReference type="Gene3D" id="1.10.533.10">
    <property type="entry name" value="Death Domain, Fas"/>
    <property type="match status" value="1"/>
</dbReference>
<dbReference type="GO" id="GO:0042981">
    <property type="term" value="P:regulation of apoptotic process"/>
    <property type="evidence" value="ECO:0007669"/>
    <property type="project" value="InterPro"/>
</dbReference>
<keyword evidence="2" id="KW-0963">Cytoplasm</keyword>
<dbReference type="SMART" id="SM00382">
    <property type="entry name" value="AAA"/>
    <property type="match status" value="1"/>
</dbReference>
<feature type="domain" description="CARD" evidence="8">
    <location>
        <begin position="4"/>
        <end position="82"/>
    </location>
</feature>
<evidence type="ECO:0000256" key="1">
    <source>
        <dbReference type="ARBA" id="ARBA00004496"/>
    </source>
</evidence>
<dbReference type="SUPFAM" id="SSF52047">
    <property type="entry name" value="RNI-like"/>
    <property type="match status" value="1"/>
</dbReference>
<evidence type="ECO:0000256" key="4">
    <source>
        <dbReference type="ARBA" id="ARBA00022741"/>
    </source>
</evidence>
<reference evidence="10" key="3">
    <citation type="submission" date="2025-09" db="UniProtKB">
        <authorList>
            <consortium name="Ensembl"/>
        </authorList>
    </citation>
    <scope>IDENTIFICATION</scope>
</reference>
<reference evidence="10" key="1">
    <citation type="submission" date="2019-06" db="EMBL/GenBank/DDBJ databases">
        <authorList>
            <consortium name="Wellcome Sanger Institute Data Sharing"/>
        </authorList>
    </citation>
    <scope>NUCLEOTIDE SEQUENCE [LARGE SCALE GENOMIC DNA]</scope>
</reference>
<dbReference type="InterPro" id="IPR003593">
    <property type="entry name" value="AAA+_ATPase"/>
</dbReference>
<dbReference type="CDD" id="cd01671">
    <property type="entry name" value="CARD"/>
    <property type="match status" value="1"/>
</dbReference>
<dbReference type="PROSITE" id="PS50209">
    <property type="entry name" value="CARD"/>
    <property type="match status" value="1"/>
</dbReference>
<dbReference type="PANTHER" id="PTHR31594">
    <property type="entry name" value="AIG1-TYPE G DOMAIN-CONTAINING PROTEIN"/>
    <property type="match status" value="1"/>
</dbReference>
<dbReference type="PROSITE" id="PS50837">
    <property type="entry name" value="NACHT"/>
    <property type="match status" value="1"/>
</dbReference>
<evidence type="ECO:0000256" key="3">
    <source>
        <dbReference type="ARBA" id="ARBA00022588"/>
    </source>
</evidence>
<keyword evidence="11" id="KW-1185">Reference proteome</keyword>
<dbReference type="InterPro" id="IPR032675">
    <property type="entry name" value="LRR_dom_sf"/>
</dbReference>
<dbReference type="RefSeq" id="XP_029985096.1">
    <property type="nucleotide sequence ID" value="XM_030129236.1"/>
</dbReference>
<dbReference type="SUPFAM" id="SSF47986">
    <property type="entry name" value="DEATH domain"/>
    <property type="match status" value="1"/>
</dbReference>
<dbReference type="InterPro" id="IPR001315">
    <property type="entry name" value="CARD"/>
</dbReference>
<reference evidence="10" key="2">
    <citation type="submission" date="2025-08" db="UniProtKB">
        <authorList>
            <consortium name="Ensembl"/>
        </authorList>
    </citation>
    <scope>IDENTIFICATION</scope>
</reference>
<evidence type="ECO:0000256" key="2">
    <source>
        <dbReference type="ARBA" id="ARBA00022490"/>
    </source>
</evidence>
<keyword evidence="5" id="KW-0067">ATP-binding</keyword>
<dbReference type="Proteomes" id="UP000472271">
    <property type="component" value="Chromosome 1"/>
</dbReference>
<dbReference type="InterPro" id="IPR011029">
    <property type="entry name" value="DEATH-like_dom_sf"/>
</dbReference>
<name>A0A672YZ13_9TELE</name>
<dbReference type="Gene3D" id="3.40.50.300">
    <property type="entry name" value="P-loop containing nucleotide triphosphate hydrolases"/>
    <property type="match status" value="1"/>
</dbReference>
<proteinExistence type="predicted"/>
<dbReference type="InterPro" id="IPR027417">
    <property type="entry name" value="P-loop_NTPase"/>
</dbReference>
<dbReference type="Pfam" id="PF00619">
    <property type="entry name" value="CARD"/>
    <property type="match status" value="1"/>
</dbReference>
<dbReference type="OrthoDB" id="120976at2759"/>
<sequence length="2305" mass="263493">MACTGQSASQYVESVRRHLVRGLKSLSVILENLFQQEVLCEEEVSKIQAEKDDFDKRRRIVDKVLKKGEGACYEFLRIIDKTRKRTLERPYPDTNGFDLHYWISCYPFREETKMDKKYQQGPEQCHNFQNRLKSKAQKLYQKFWMSKKNLCRPNLSYSPLVLDTQGIPCPSKIKKLKTKKSKMSRPKKLRTYVPEETVRISPSDLMKTNKPVLLVGKPGIGKTAVVLEMLRLWTERDDADLDYMIYFDMREDSHFKTAMKLQDLLFSEFSQSDEDRDEVLRDIMKNSENVTMIFDEVTDLHSSSVVQKLVEKDLLPDAKIIVTCRPDNEGDIVDDLPEDFFFRVEVKGFSEQTIRTYLSENLGEEHKQVLNNLELFTLCHVPMYALMVAVCFSSETQPCTITDLYINIVRFCLQKNSKTTKRLLNSFIKKEGEKILALAEAAFDATERKSVILTGLGSEDTCVCPFLKTLDVEVAPTDTETTSIFLHYTMQEFFAALWLLKNPGKIKDVLQQCFAEEKKHMKHLIPFMCRLLSEKAPRLMEYLIPADELKKTSKLFFEELNTTLIPHELNQQSETEDSAVDVDMVFLCQCLYESQSPETCLLFLDKLDFCLDLSGHCLDPFSCCAVSYVVTQSKEKKVKLNLEDVTISEEGVRRLHGCLKNVHWCSPLPCQLWKSLLFCVEQTDHNSSRGLNGNQLHLPVNNKSVADCDTLVTVLWRDANDCFYWDKTTPANQSLYKVLSKVLPNINSLSFVTQTSDASEETKLLGNLFCTAAEGEKLLQLLSSVCTYHGYPLTEKWMDFQLDLYSYEPEVALKVLPALQSVLQSVPTVWSINLSERKASILLEVLKLQSEKKTVNVTGWSHEESEVRSFLQCLPYISQLRYVASNTSQETKFCGNLFFAATESEQQTGEKILQLLSVCMYQGYPLTEKWVDFQLDLYSYEPEVALKVLPALQSVLQSVPTVWIIDLSERKASILLEVLKLQSEKKQVEVTGWSHEESEVRSFLQCLPFISQLRSYVSDDVKFFGNLFCAAAERDQQTGEKNLQILSSLCTYPTFPFNEDDEDLYPCQSDFLLDLYCHVKDYDSTTGMSVLPALQSVLQSVPTVWIIDLSERKASILLEVLKLQSEKKQVKVTGWSHEESEVRSFLPCLPYISQLRSNFYDDVKFFGNLFCAAAERDQQTGEKNLQIFSSLCTYPTFPFNEDDVDLYPCQSDFLLDLYCHVKDYDSTTGMSVLPALQSVLQSVPTVWIIDLSKRKASILLEVLKLQSEKKQVKVTGWSHEESEVRSFLQCLPYISQLRSNFYDDVKFCGNLFCAAAERDQQTGEKNLQILSSLCTYPTFPFDEDDEDLYPYQCDFLLDLCCHVKDYDSTTGMSVLPALQSVLQSVPTVWIIDLSKRKASILLEVLKLQSEKKQVKVTGWSHEESEVRSFLQCLPYISQLRSNFYDDVKFFGNLFCAAAERDQQTGEKNLQIFSSLCTYPTFPFNEDDVDLYPCQSDFLLDLYCHVKDYDSTTGMSVLPALQSVLQSVPTVWIIDLSKRKASILLEVLKLQSEKKQVEVTGWSHEESEVRSFLQCLPYISQLRSNFYNDIKFCGNLFCAAAERDQQTGEKNLQILSSLCTYPTFPFDEDDEDLYPYQCDFLLDLCCHVKDYDSTTGMSVLPALQSVLQSVPTVWTIDLSKRKASILLEVLKLQSEKKQVEVTGWSHEESEVRSFLPCLPYISQLSCYPAFFQEVCSSISIRSREETQQLASLLKLQGFSLLLEGELNQKTCCTVGRVLRFCGHKVDLILTPTKISTRGASVLFKHTSQLHSLRLSDSLASLLFRWMKRKRVVCTFAVPELHLVSKTNKRSEPALLKVVSRVSCLLRYWTVRCLDLTEFCVPALSLITLLLHDASLKIKLNKDNYQQLVTLLYEIQDKDLSCSFVSKCGGDLSACCLNWELLHYLLQQSRHTFTMNVRKNTFLQENITHLLPFLDSIQFLRPSPSFVLAAIREIDKAQVRHIIPGFLKSLDHMLTLTCRKLDSADFAALLFTLKHSDKVKVNLLWTSIPTEGTESLLFTLDRVSQLSVDRYLLLRLVHCCAASNVHQRAASGLLQSLQHRLDLSSSSCVALSDRDEREVLSLTADDCRAISIILRHISEDTQLDLRDCEVEDSGLDLLLPVPDRVHLRASKAVVLSLLSLVPVNSERDTVRRTESLWKALRGELDLSHTMLDQRTCGALALMLDLSEGLTELDLSHCQLTDQLLLMLSAHLHKVQVLDLSHNQITDASTDVFLQLCSVNTSTQTVRLFSNNIVDRTPFNEDKRFEMW</sequence>
<keyword evidence="6" id="KW-0832">Ubl conjugation</keyword>
<dbReference type="PANTHER" id="PTHR31594:SF16">
    <property type="entry name" value="SI:CH211-281L24.3"/>
    <property type="match status" value="1"/>
</dbReference>
<dbReference type="Gene3D" id="1.20.58.1200">
    <property type="entry name" value="RNA silencing suppressor P21, N-terminal domain"/>
    <property type="match status" value="7"/>
</dbReference>
<dbReference type="InParanoid" id="A0A672YZ13"/>
<evidence type="ECO:0000313" key="11">
    <source>
        <dbReference type="Proteomes" id="UP000472271"/>
    </source>
</evidence>
<dbReference type="PROSITE" id="PS51450">
    <property type="entry name" value="LRR"/>
    <property type="match status" value="1"/>
</dbReference>
<dbReference type="Gene3D" id="3.80.10.10">
    <property type="entry name" value="Ribonuclease Inhibitor"/>
    <property type="match status" value="1"/>
</dbReference>
<dbReference type="GO" id="GO:0005524">
    <property type="term" value="F:ATP binding"/>
    <property type="evidence" value="ECO:0007669"/>
    <property type="project" value="UniProtKB-KW"/>
</dbReference>
<dbReference type="Ensembl" id="ENSSORT00005010301.1">
    <property type="protein sequence ID" value="ENSSORP00005009971.1"/>
    <property type="gene ID" value="ENSSORG00005005441.1"/>
</dbReference>
<evidence type="ECO:0000256" key="5">
    <source>
        <dbReference type="ARBA" id="ARBA00022840"/>
    </source>
</evidence>
<dbReference type="GO" id="GO:0045087">
    <property type="term" value="P:innate immune response"/>
    <property type="evidence" value="ECO:0007669"/>
    <property type="project" value="UniProtKB-KW"/>
</dbReference>